<evidence type="ECO:0000313" key="2">
    <source>
        <dbReference type="Proteomes" id="UP001171620"/>
    </source>
</evidence>
<reference evidence="1" key="1">
    <citation type="submission" date="2023-07" db="EMBL/GenBank/DDBJ databases">
        <title>A collection of bacterial strains from the Burkholderia cepacia Research Laboratory and Repository.</title>
        <authorList>
            <person name="Lipuma J."/>
            <person name="Spilker T."/>
            <person name="Caverly L."/>
        </authorList>
    </citation>
    <scope>NUCLEOTIDE SEQUENCE</scope>
    <source>
        <strain evidence="1">AU44268</strain>
    </source>
</reference>
<comment type="caution">
    <text evidence="1">The sequence shown here is derived from an EMBL/GenBank/DDBJ whole genome shotgun (WGS) entry which is preliminary data.</text>
</comment>
<protein>
    <recommendedName>
        <fullName evidence="3">Tle cognate immunity protein 4 C-terminal domain-containing protein</fullName>
    </recommendedName>
</protein>
<dbReference type="AlphaFoldDB" id="A0AAW7T1A2"/>
<dbReference type="EMBL" id="JAUJRV010000003">
    <property type="protein sequence ID" value="MDN7794613.1"/>
    <property type="molecule type" value="Genomic_DNA"/>
</dbReference>
<evidence type="ECO:0000313" key="1">
    <source>
        <dbReference type="EMBL" id="MDN7794613.1"/>
    </source>
</evidence>
<dbReference type="Proteomes" id="UP001171620">
    <property type="component" value="Unassembled WGS sequence"/>
</dbReference>
<proteinExistence type="predicted"/>
<evidence type="ECO:0008006" key="3">
    <source>
        <dbReference type="Google" id="ProtNLM"/>
    </source>
</evidence>
<sequence length="286" mass="32879">MDDAQQEQLLRIFGIGLQWATGEISFDEVKRSLGAPSRFYDDAPNAGADMSQYSYFLNGMTVNFIYDKARLVDGMPVVNEFRIDVDEHFRTNIPKESYEGRLPLHRLVVGESIDGVRTETSPYFLPSGIVAADDFNRARFSYREVLLPDSPYDVYVGVDYLGKFENDGPEFRSLRNSVNLRGIQINRVYLTPKELQQREQAKRQKYGEMNLCTGMLCPETGMWQGFSENSSADVTVVWKGQKFPSVRTLTHQEEREQRRPTSWVAGQWMWLRELDDNQSQANDKGV</sequence>
<dbReference type="RefSeq" id="WP_052747129.1">
    <property type="nucleotide sequence ID" value="NZ_JAUJRV010000003.1"/>
</dbReference>
<accession>A0AAW7T1A2</accession>
<gene>
    <name evidence="1" type="ORF">QZM33_06490</name>
</gene>
<name>A0AAW7T1A2_BURVI</name>
<organism evidence="1 2">
    <name type="scientific">Burkholderia vietnamiensis</name>
    <dbReference type="NCBI Taxonomy" id="60552"/>
    <lineage>
        <taxon>Bacteria</taxon>
        <taxon>Pseudomonadati</taxon>
        <taxon>Pseudomonadota</taxon>
        <taxon>Betaproteobacteria</taxon>
        <taxon>Burkholderiales</taxon>
        <taxon>Burkholderiaceae</taxon>
        <taxon>Burkholderia</taxon>
        <taxon>Burkholderia cepacia complex</taxon>
    </lineage>
</organism>